<dbReference type="AlphaFoldDB" id="A0A7J0G9F1"/>
<gene>
    <name evidence="2" type="ORF">Acr_19g0003720</name>
</gene>
<evidence type="ECO:0000256" key="1">
    <source>
        <dbReference type="SAM" id="MobiDB-lite"/>
    </source>
</evidence>
<name>A0A7J0G9F1_9ERIC</name>
<evidence type="ECO:0000313" key="3">
    <source>
        <dbReference type="Proteomes" id="UP000585474"/>
    </source>
</evidence>
<keyword evidence="3" id="KW-1185">Reference proteome</keyword>
<sequence length="118" mass="12582">MTGDRKSLLCTQPNNGAVKGGGSQLKPGENGQWIAQSFENAMEDRASNAVTNGVCTGNNEGEISIHHITEIPELEAGISKLEAGASRLKEKKLGFSLIRLTPTNIINRNASTQDKFTG</sequence>
<reference evidence="2 3" key="1">
    <citation type="submission" date="2019-07" db="EMBL/GenBank/DDBJ databases">
        <title>De Novo Assembly of kiwifruit Actinidia rufa.</title>
        <authorList>
            <person name="Sugita-Konishi S."/>
            <person name="Sato K."/>
            <person name="Mori E."/>
            <person name="Abe Y."/>
            <person name="Kisaki G."/>
            <person name="Hamano K."/>
            <person name="Suezawa K."/>
            <person name="Otani M."/>
            <person name="Fukuda T."/>
            <person name="Manabe T."/>
            <person name="Gomi K."/>
            <person name="Tabuchi M."/>
            <person name="Akimitsu K."/>
            <person name="Kataoka I."/>
        </authorList>
    </citation>
    <scope>NUCLEOTIDE SEQUENCE [LARGE SCALE GENOMIC DNA]</scope>
    <source>
        <strain evidence="3">cv. Fuchu</strain>
    </source>
</reference>
<organism evidence="2 3">
    <name type="scientific">Actinidia rufa</name>
    <dbReference type="NCBI Taxonomy" id="165716"/>
    <lineage>
        <taxon>Eukaryota</taxon>
        <taxon>Viridiplantae</taxon>
        <taxon>Streptophyta</taxon>
        <taxon>Embryophyta</taxon>
        <taxon>Tracheophyta</taxon>
        <taxon>Spermatophyta</taxon>
        <taxon>Magnoliopsida</taxon>
        <taxon>eudicotyledons</taxon>
        <taxon>Gunneridae</taxon>
        <taxon>Pentapetalae</taxon>
        <taxon>asterids</taxon>
        <taxon>Ericales</taxon>
        <taxon>Actinidiaceae</taxon>
        <taxon>Actinidia</taxon>
    </lineage>
</organism>
<dbReference type="EMBL" id="BJWL01000019">
    <property type="protein sequence ID" value="GFZ07435.1"/>
    <property type="molecule type" value="Genomic_DNA"/>
</dbReference>
<dbReference type="Proteomes" id="UP000585474">
    <property type="component" value="Unassembled WGS sequence"/>
</dbReference>
<feature type="region of interest" description="Disordered" evidence="1">
    <location>
        <begin position="1"/>
        <end position="28"/>
    </location>
</feature>
<evidence type="ECO:0000313" key="2">
    <source>
        <dbReference type="EMBL" id="GFZ07435.1"/>
    </source>
</evidence>
<proteinExistence type="predicted"/>
<protein>
    <submittedName>
        <fullName evidence="2">Uncharacterized protein</fullName>
    </submittedName>
</protein>
<comment type="caution">
    <text evidence="2">The sequence shown here is derived from an EMBL/GenBank/DDBJ whole genome shotgun (WGS) entry which is preliminary data.</text>
</comment>
<accession>A0A7J0G9F1</accession>